<evidence type="ECO:0008006" key="5">
    <source>
        <dbReference type="Google" id="ProtNLM"/>
    </source>
</evidence>
<evidence type="ECO:0000256" key="2">
    <source>
        <dbReference type="SAM" id="Phobius"/>
    </source>
</evidence>
<keyword evidence="4" id="KW-1185">Reference proteome</keyword>
<feature type="transmembrane region" description="Helical" evidence="2">
    <location>
        <begin position="181"/>
        <end position="200"/>
    </location>
</feature>
<dbReference type="Proteomes" id="UP000054144">
    <property type="component" value="Unassembled WGS sequence"/>
</dbReference>
<keyword evidence="2" id="KW-0472">Membrane</keyword>
<feature type="compositionally biased region" description="Low complexity" evidence="1">
    <location>
        <begin position="781"/>
        <end position="795"/>
    </location>
</feature>
<evidence type="ECO:0000313" key="4">
    <source>
        <dbReference type="Proteomes" id="UP000054144"/>
    </source>
</evidence>
<sequence>MVHVRPLTSPARWPSLISTRRLDPNHTIELPTDSPVPNGAAAGDVAFGTTTQIFVTPSASIVPQIKSSVDAVNTTTPQNCPLLACPELPDEMRCPNLTSQIVTLGTSLDAALVTHAATTLNSTLMAIGLLEDSPVHDGNETSTWRVDFSSLSPSAGDYLHNTVLRAAELAQRSPKGFRASVWLIAAFCAAYMIVGLFRLVKVIQDGVNALVVMTVFHLAQNITFTYTLRVSRTLLDAVIHPVLALLATCLAASALSTAVNFDEWTYECVQLSPTECNITKTCQPLTARMFFEMKAISVATADGSGGSAALAQLQTAAATESAPSPIFAPTQSPIIDISANPMDDELIVDEKTFEPVPAVTTTDETSSEDLIVAPLLDDRMQTAAVSSSLASDLILALTQNPVVVVSPNPIDDELLSIVDESILESLPAVVATDKASSEVRIVAPLLPGIVIDSGDAADARPPLPVLPISSSSPQSNIDNADHIVSDSGSGGCPIGALAYARSPPHDMILRTPLLLDRYCEADIMAQDDDGLTTRAPTMELLGGHTHRSVEGTSRQTAAVFGPPTHDHQPEKKQQAPNNNILPSDGKKSTLSPSPSSPPPPPPPPLVVEPVFGVLAEADDSIVVESSLVHSSLLDVEYRLVSVADRTRPSSRDEFREVVERLHLDVATRENRVLVPHHLAARITAQKDDLSVYPPHTRTRSGTYILCGPTHSSAMGTERQTAAVSRPSSTPTLPAVPPPPAAPQPVVAPRKRRRKPRLNKDGLIAVHSHLTGAGRQERCRPSSRTSSTSCSCVSGF</sequence>
<feature type="compositionally biased region" description="Pro residues" evidence="1">
    <location>
        <begin position="733"/>
        <end position="742"/>
    </location>
</feature>
<keyword evidence="2" id="KW-1133">Transmembrane helix</keyword>
<evidence type="ECO:0000313" key="3">
    <source>
        <dbReference type="EMBL" id="KIY51202.1"/>
    </source>
</evidence>
<feature type="region of interest" description="Disordered" evidence="1">
    <location>
        <begin position="772"/>
        <end position="795"/>
    </location>
</feature>
<proteinExistence type="predicted"/>
<feature type="region of interest" description="Disordered" evidence="1">
    <location>
        <begin position="710"/>
        <end position="760"/>
    </location>
</feature>
<protein>
    <recommendedName>
        <fullName evidence="5">Transmembrane protein</fullName>
    </recommendedName>
</protein>
<feature type="transmembrane region" description="Helical" evidence="2">
    <location>
        <begin position="206"/>
        <end position="226"/>
    </location>
</feature>
<accession>A0A0D7AHZ5</accession>
<name>A0A0D7AHZ5_9AGAR</name>
<evidence type="ECO:0000256" key="1">
    <source>
        <dbReference type="SAM" id="MobiDB-lite"/>
    </source>
</evidence>
<dbReference type="EMBL" id="KN881666">
    <property type="protein sequence ID" value="KIY51202.1"/>
    <property type="molecule type" value="Genomic_DNA"/>
</dbReference>
<keyword evidence="2" id="KW-0812">Transmembrane</keyword>
<gene>
    <name evidence="3" type="ORF">FISHEDRAFT_56741</name>
</gene>
<feature type="compositionally biased region" description="Polar residues" evidence="1">
    <location>
        <begin position="710"/>
        <end position="731"/>
    </location>
</feature>
<organism evidence="3 4">
    <name type="scientific">Fistulina hepatica ATCC 64428</name>
    <dbReference type="NCBI Taxonomy" id="1128425"/>
    <lineage>
        <taxon>Eukaryota</taxon>
        <taxon>Fungi</taxon>
        <taxon>Dikarya</taxon>
        <taxon>Basidiomycota</taxon>
        <taxon>Agaricomycotina</taxon>
        <taxon>Agaricomycetes</taxon>
        <taxon>Agaricomycetidae</taxon>
        <taxon>Agaricales</taxon>
        <taxon>Fistulinaceae</taxon>
        <taxon>Fistulina</taxon>
    </lineage>
</organism>
<feature type="region of interest" description="Disordered" evidence="1">
    <location>
        <begin position="557"/>
        <end position="605"/>
    </location>
</feature>
<feature type="compositionally biased region" description="Basic and acidic residues" evidence="1">
    <location>
        <begin position="564"/>
        <end position="573"/>
    </location>
</feature>
<dbReference type="AlphaFoldDB" id="A0A0D7AHZ5"/>
<reference evidence="3 4" key="1">
    <citation type="journal article" date="2015" name="Fungal Genet. Biol.">
        <title>Evolution of novel wood decay mechanisms in Agaricales revealed by the genome sequences of Fistulina hepatica and Cylindrobasidium torrendii.</title>
        <authorList>
            <person name="Floudas D."/>
            <person name="Held B.W."/>
            <person name="Riley R."/>
            <person name="Nagy L.G."/>
            <person name="Koehler G."/>
            <person name="Ransdell A.S."/>
            <person name="Younus H."/>
            <person name="Chow J."/>
            <person name="Chiniquy J."/>
            <person name="Lipzen A."/>
            <person name="Tritt A."/>
            <person name="Sun H."/>
            <person name="Haridas S."/>
            <person name="LaButti K."/>
            <person name="Ohm R.A."/>
            <person name="Kues U."/>
            <person name="Blanchette R.A."/>
            <person name="Grigoriev I.V."/>
            <person name="Minto R.E."/>
            <person name="Hibbett D.S."/>
        </authorList>
    </citation>
    <scope>NUCLEOTIDE SEQUENCE [LARGE SCALE GENOMIC DNA]</scope>
    <source>
        <strain evidence="3 4">ATCC 64428</strain>
    </source>
</reference>
<feature type="compositionally biased region" description="Pro residues" evidence="1">
    <location>
        <begin position="594"/>
        <end position="605"/>
    </location>
</feature>